<dbReference type="PROSITE" id="PS00350">
    <property type="entry name" value="MADS_BOX_1"/>
    <property type="match status" value="1"/>
</dbReference>
<evidence type="ECO:0000313" key="8">
    <source>
        <dbReference type="EMBL" id="KAJ4765253.1"/>
    </source>
</evidence>
<evidence type="ECO:0000259" key="6">
    <source>
        <dbReference type="PROSITE" id="PS50066"/>
    </source>
</evidence>
<accession>A0AAV8D8F6</accession>
<comment type="caution">
    <text evidence="8">The sequence shown here is derived from an EMBL/GenBank/DDBJ whole genome shotgun (WGS) entry which is preliminary data.</text>
</comment>
<dbReference type="PANTHER" id="PTHR48019">
    <property type="entry name" value="SERUM RESPONSE FACTOR HOMOLOG"/>
    <property type="match status" value="1"/>
</dbReference>
<feature type="domain" description="MADS-box" evidence="6">
    <location>
        <begin position="89"/>
        <end position="149"/>
    </location>
</feature>
<dbReference type="InterPro" id="IPR036879">
    <property type="entry name" value="TF_MADSbox_sf"/>
</dbReference>
<dbReference type="AlphaFoldDB" id="A0AAV8D8F6"/>
<evidence type="ECO:0000256" key="2">
    <source>
        <dbReference type="ARBA" id="ARBA00023015"/>
    </source>
</evidence>
<reference evidence="8" key="1">
    <citation type="submission" date="2022-08" db="EMBL/GenBank/DDBJ databases">
        <authorList>
            <person name="Marques A."/>
        </authorList>
    </citation>
    <scope>NUCLEOTIDE SEQUENCE</scope>
    <source>
        <strain evidence="8">RhyPub2mFocal</strain>
        <tissue evidence="8">Leaves</tissue>
    </source>
</reference>
<sequence length="265" mass="30146">MMEASKEDMMNTYEVSDLGLMKYFLSIEVANGEEGIFISQNKTIFIFPSLSPCVQVLLPIGFCSSPNRERNSALPTQISLLQETRPAAMARERIQIKKIDNTTARQVTFSKRRRGLFKKAEELSILCDAEVALIVFSSTGKLFQFSSSSMNDIIEKQRMQSKNLQKSSSDHPSFDLNIENDKYSSLTKQVEEASILLRQMRGEELDGLSVEGLQLLEKKLESGLTRVLDRKGEVLTDQINGLRRKVRNLISVYSFLEHLRTMIYT</sequence>
<dbReference type="InterPro" id="IPR002100">
    <property type="entry name" value="TF_MADSbox"/>
</dbReference>
<dbReference type="PROSITE" id="PS51297">
    <property type="entry name" value="K_BOX"/>
    <property type="match status" value="1"/>
</dbReference>
<evidence type="ECO:0000313" key="9">
    <source>
        <dbReference type="Proteomes" id="UP001140206"/>
    </source>
</evidence>
<proteinExistence type="predicted"/>
<dbReference type="GO" id="GO:0005634">
    <property type="term" value="C:nucleus"/>
    <property type="evidence" value="ECO:0007669"/>
    <property type="project" value="UniProtKB-SubCell"/>
</dbReference>
<name>A0AAV8D8F6_9POAL</name>
<dbReference type="FunFam" id="3.40.1810.10:FF:000007">
    <property type="entry name" value="Transcription factor, MADS-box"/>
    <property type="match status" value="1"/>
</dbReference>
<keyword evidence="9" id="KW-1185">Reference proteome</keyword>
<dbReference type="GO" id="GO:0046983">
    <property type="term" value="F:protein dimerization activity"/>
    <property type="evidence" value="ECO:0007669"/>
    <property type="project" value="InterPro"/>
</dbReference>
<evidence type="ECO:0000259" key="7">
    <source>
        <dbReference type="PROSITE" id="PS51297"/>
    </source>
</evidence>
<dbReference type="Pfam" id="PF01486">
    <property type="entry name" value="K-box"/>
    <property type="match status" value="1"/>
</dbReference>
<dbReference type="Proteomes" id="UP001140206">
    <property type="component" value="Chromosome 4"/>
</dbReference>
<dbReference type="InterPro" id="IPR002487">
    <property type="entry name" value="TF_Kbox"/>
</dbReference>
<dbReference type="SUPFAM" id="SSF55455">
    <property type="entry name" value="SRF-like"/>
    <property type="match status" value="1"/>
</dbReference>
<dbReference type="GO" id="GO:0003700">
    <property type="term" value="F:DNA-binding transcription factor activity"/>
    <property type="evidence" value="ECO:0007669"/>
    <property type="project" value="InterPro"/>
</dbReference>
<keyword evidence="5" id="KW-0539">Nucleus</keyword>
<evidence type="ECO:0000256" key="1">
    <source>
        <dbReference type="ARBA" id="ARBA00004123"/>
    </source>
</evidence>
<evidence type="ECO:0000256" key="4">
    <source>
        <dbReference type="ARBA" id="ARBA00023163"/>
    </source>
</evidence>
<dbReference type="PROSITE" id="PS50066">
    <property type="entry name" value="MADS_BOX_2"/>
    <property type="match status" value="1"/>
</dbReference>
<keyword evidence="3" id="KW-0238">DNA-binding</keyword>
<keyword evidence="2" id="KW-0805">Transcription regulation</keyword>
<comment type="subcellular location">
    <subcellularLocation>
        <location evidence="1">Nucleus</location>
    </subcellularLocation>
</comment>
<dbReference type="InterPro" id="IPR050142">
    <property type="entry name" value="MADS-box/MEF2_TF"/>
</dbReference>
<protein>
    <submittedName>
        <fullName evidence="8">MADS box transcription factor</fullName>
    </submittedName>
</protein>
<organism evidence="8 9">
    <name type="scientific">Rhynchospora pubera</name>
    <dbReference type="NCBI Taxonomy" id="906938"/>
    <lineage>
        <taxon>Eukaryota</taxon>
        <taxon>Viridiplantae</taxon>
        <taxon>Streptophyta</taxon>
        <taxon>Embryophyta</taxon>
        <taxon>Tracheophyta</taxon>
        <taxon>Spermatophyta</taxon>
        <taxon>Magnoliopsida</taxon>
        <taxon>Liliopsida</taxon>
        <taxon>Poales</taxon>
        <taxon>Cyperaceae</taxon>
        <taxon>Cyperoideae</taxon>
        <taxon>Rhynchosporeae</taxon>
        <taxon>Rhynchospora</taxon>
    </lineage>
</organism>
<dbReference type="Pfam" id="PF00319">
    <property type="entry name" value="SRF-TF"/>
    <property type="match status" value="1"/>
</dbReference>
<feature type="domain" description="K-box" evidence="7">
    <location>
        <begin position="176"/>
        <end position="265"/>
    </location>
</feature>
<dbReference type="InterPro" id="IPR033896">
    <property type="entry name" value="MEF2-like_N"/>
</dbReference>
<gene>
    <name evidence="8" type="ORF">LUZ62_075628</name>
</gene>
<keyword evidence="4" id="KW-0804">Transcription</keyword>
<dbReference type="GO" id="GO:0045944">
    <property type="term" value="P:positive regulation of transcription by RNA polymerase II"/>
    <property type="evidence" value="ECO:0007669"/>
    <property type="project" value="InterPro"/>
</dbReference>
<dbReference type="PRINTS" id="PR00404">
    <property type="entry name" value="MADSDOMAIN"/>
</dbReference>
<dbReference type="SMART" id="SM00432">
    <property type="entry name" value="MADS"/>
    <property type="match status" value="1"/>
</dbReference>
<dbReference type="CDD" id="cd00265">
    <property type="entry name" value="MADS_MEF2_like"/>
    <property type="match status" value="1"/>
</dbReference>
<evidence type="ECO:0000256" key="3">
    <source>
        <dbReference type="ARBA" id="ARBA00023125"/>
    </source>
</evidence>
<dbReference type="GO" id="GO:0000977">
    <property type="term" value="F:RNA polymerase II transcription regulatory region sequence-specific DNA binding"/>
    <property type="evidence" value="ECO:0007669"/>
    <property type="project" value="InterPro"/>
</dbReference>
<evidence type="ECO:0000256" key="5">
    <source>
        <dbReference type="ARBA" id="ARBA00023242"/>
    </source>
</evidence>
<dbReference type="Gene3D" id="3.40.1810.10">
    <property type="entry name" value="Transcription factor, MADS-box"/>
    <property type="match status" value="1"/>
</dbReference>
<dbReference type="EMBL" id="JAMFTS010000004">
    <property type="protein sequence ID" value="KAJ4765253.1"/>
    <property type="molecule type" value="Genomic_DNA"/>
</dbReference>